<evidence type="ECO:0000256" key="8">
    <source>
        <dbReference type="PIRSR" id="PIRSR001191-2"/>
    </source>
</evidence>
<feature type="binding site" evidence="9">
    <location>
        <position position="212"/>
    </location>
    <ligand>
        <name>Ca(2+)</name>
        <dbReference type="ChEBI" id="CHEBI:29108"/>
        <label>2</label>
    </ligand>
</feature>
<proteinExistence type="inferred from homology"/>
<keyword evidence="9" id="KW-0106">Calcium</keyword>
<keyword evidence="7" id="KW-0482">Metalloprotease</keyword>
<feature type="binding site" evidence="9">
    <location>
        <position position="470"/>
    </location>
    <ligand>
        <name>Ca(2+)</name>
        <dbReference type="ChEBI" id="CHEBI:29108"/>
        <label>4</label>
    </ligand>
</feature>
<dbReference type="SUPFAM" id="SSF50923">
    <property type="entry name" value="Hemopexin-like domain"/>
    <property type="match status" value="1"/>
</dbReference>
<feature type="binding site" evidence="9">
    <location>
        <position position="187"/>
    </location>
    <ligand>
        <name>Zn(2+)</name>
        <dbReference type="ChEBI" id="CHEBI:29105"/>
        <label>1</label>
    </ligand>
</feature>
<evidence type="ECO:0000259" key="14">
    <source>
        <dbReference type="SMART" id="SM00235"/>
    </source>
</evidence>
<comment type="caution">
    <text evidence="15">The sequence shown here is derived from an EMBL/GenBank/DDBJ whole genome shotgun (WGS) entry which is preliminary data.</text>
</comment>
<name>A0AAV2SM87_MEGNR</name>
<gene>
    <name evidence="15" type="ORF">MNOR_LOCUS38337</name>
</gene>
<evidence type="ECO:0000256" key="7">
    <source>
        <dbReference type="ARBA" id="ARBA00023049"/>
    </source>
</evidence>
<dbReference type="GO" id="GO:0031012">
    <property type="term" value="C:extracellular matrix"/>
    <property type="evidence" value="ECO:0007669"/>
    <property type="project" value="InterPro"/>
</dbReference>
<evidence type="ECO:0000256" key="3">
    <source>
        <dbReference type="ARBA" id="ARBA00022723"/>
    </source>
</evidence>
<evidence type="ECO:0000256" key="11">
    <source>
        <dbReference type="PROSITE-ProRule" id="PRU01011"/>
    </source>
</evidence>
<keyword evidence="10" id="KW-1015">Disulfide bond</keyword>
<keyword evidence="2" id="KW-0645">Protease</keyword>
<organism evidence="15 16">
    <name type="scientific">Meganyctiphanes norvegica</name>
    <name type="common">Northern krill</name>
    <name type="synonym">Thysanopoda norvegica</name>
    <dbReference type="NCBI Taxonomy" id="48144"/>
    <lineage>
        <taxon>Eukaryota</taxon>
        <taxon>Metazoa</taxon>
        <taxon>Ecdysozoa</taxon>
        <taxon>Arthropoda</taxon>
        <taxon>Crustacea</taxon>
        <taxon>Multicrustacea</taxon>
        <taxon>Malacostraca</taxon>
        <taxon>Eumalacostraca</taxon>
        <taxon>Eucarida</taxon>
        <taxon>Euphausiacea</taxon>
        <taxon>Euphausiidae</taxon>
        <taxon>Meganyctiphanes</taxon>
    </lineage>
</organism>
<evidence type="ECO:0000256" key="9">
    <source>
        <dbReference type="PIRSR" id="PIRSR621190-2"/>
    </source>
</evidence>
<dbReference type="InterPro" id="IPR033739">
    <property type="entry name" value="M10A_MMP"/>
</dbReference>
<feature type="binding site" evidence="9">
    <location>
        <position position="219"/>
    </location>
    <ligand>
        <name>Ca(2+)</name>
        <dbReference type="ChEBI" id="CHEBI:29108"/>
        <label>1</label>
    </ligand>
</feature>
<dbReference type="PIRSF" id="PIRSF001191">
    <property type="entry name" value="Peptidase_M10A_matrix"/>
    <property type="match status" value="1"/>
</dbReference>
<dbReference type="Pfam" id="PF00045">
    <property type="entry name" value="Hemopexin"/>
    <property type="match status" value="1"/>
</dbReference>
<feature type="binding site" evidence="9">
    <location>
        <position position="214"/>
    </location>
    <ligand>
        <name>Zn(2+)</name>
        <dbReference type="ChEBI" id="CHEBI:29105"/>
        <label>1</label>
    </ligand>
</feature>
<evidence type="ECO:0000256" key="1">
    <source>
        <dbReference type="ARBA" id="ARBA00010370"/>
    </source>
</evidence>
<dbReference type="Pfam" id="PF00413">
    <property type="entry name" value="Peptidase_M10"/>
    <property type="match status" value="1"/>
</dbReference>
<dbReference type="SMART" id="SM00235">
    <property type="entry name" value="ZnMc"/>
    <property type="match status" value="1"/>
</dbReference>
<reference evidence="15 16" key="1">
    <citation type="submission" date="2024-05" db="EMBL/GenBank/DDBJ databases">
        <authorList>
            <person name="Wallberg A."/>
        </authorList>
    </citation>
    <scope>NUCLEOTIDE SEQUENCE [LARGE SCALE GENOMIC DNA]</scope>
</reference>
<evidence type="ECO:0000313" key="16">
    <source>
        <dbReference type="Proteomes" id="UP001497623"/>
    </source>
</evidence>
<keyword evidence="4 13" id="KW-0732">Signal</keyword>
<dbReference type="InterPro" id="IPR036375">
    <property type="entry name" value="Hemopexin-like_dom_sf"/>
</dbReference>
<evidence type="ECO:0000256" key="10">
    <source>
        <dbReference type="PIRSR" id="PIRSR621190-3"/>
    </source>
</evidence>
<feature type="binding site" evidence="9">
    <location>
        <position position="217"/>
    </location>
    <ligand>
        <name>Ca(2+)</name>
        <dbReference type="ChEBI" id="CHEBI:29108"/>
        <label>1</label>
    </ligand>
</feature>
<dbReference type="SUPFAM" id="SSF55486">
    <property type="entry name" value="Metalloproteases ('zincins'), catalytic domain"/>
    <property type="match status" value="1"/>
</dbReference>
<dbReference type="GO" id="GO:0008270">
    <property type="term" value="F:zinc ion binding"/>
    <property type="evidence" value="ECO:0007669"/>
    <property type="project" value="InterPro"/>
</dbReference>
<feature type="binding site" evidence="9">
    <location>
        <position position="216"/>
    </location>
    <ligand>
        <name>Ca(2+)</name>
        <dbReference type="ChEBI" id="CHEBI:29108"/>
        <label>3</label>
    </ligand>
</feature>
<dbReference type="CDD" id="cd04278">
    <property type="entry name" value="ZnMc_MMP"/>
    <property type="match status" value="1"/>
</dbReference>
<dbReference type="InterPro" id="IPR018487">
    <property type="entry name" value="Hemopexin-like_repeat"/>
</dbReference>
<keyword evidence="6 8" id="KW-0862">Zinc</keyword>
<feature type="binding site" evidence="9">
    <location>
        <position position="175"/>
    </location>
    <ligand>
        <name>Ca(2+)</name>
        <dbReference type="ChEBI" id="CHEBI:29108"/>
        <label>2</label>
    </ligand>
</feature>
<keyword evidence="3 8" id="KW-0479">Metal-binding</keyword>
<feature type="binding site" evidence="9">
    <location>
        <position position="419"/>
    </location>
    <ligand>
        <name>Ca(2+)</name>
        <dbReference type="ChEBI" id="CHEBI:29108"/>
        <label>4</label>
    </ligand>
</feature>
<dbReference type="GO" id="GO:0006508">
    <property type="term" value="P:proteolysis"/>
    <property type="evidence" value="ECO:0007669"/>
    <property type="project" value="UniProtKB-KW"/>
</dbReference>
<dbReference type="PROSITE" id="PS51642">
    <property type="entry name" value="HEMOPEXIN_2"/>
    <property type="match status" value="2"/>
</dbReference>
<feature type="region of interest" description="Disordered" evidence="12">
    <location>
        <begin position="280"/>
        <end position="409"/>
    </location>
</feature>
<dbReference type="InterPro" id="IPR001818">
    <property type="entry name" value="Pept_M10_metallopeptidase"/>
</dbReference>
<feature type="binding site" evidence="9">
    <location>
        <position position="192"/>
    </location>
    <ligand>
        <name>Ca(2+)</name>
        <dbReference type="ChEBI" id="CHEBI:29108"/>
        <label>3</label>
    </ligand>
</feature>
<evidence type="ECO:0000256" key="6">
    <source>
        <dbReference type="ARBA" id="ARBA00022833"/>
    </source>
</evidence>
<dbReference type="Gene3D" id="3.40.390.10">
    <property type="entry name" value="Collagenase (Catalytic Domain)"/>
    <property type="match status" value="1"/>
</dbReference>
<feature type="binding site" evidence="9">
    <location>
        <position position="193"/>
    </location>
    <ligand>
        <name>Ca(2+)</name>
        <dbReference type="ChEBI" id="CHEBI:29108"/>
        <label>3</label>
    </ligand>
</feature>
<dbReference type="GO" id="GO:0030574">
    <property type="term" value="P:collagen catabolic process"/>
    <property type="evidence" value="ECO:0007669"/>
    <property type="project" value="TreeGrafter"/>
</dbReference>
<dbReference type="Gene3D" id="2.110.10.10">
    <property type="entry name" value="Hemopexin-like domain"/>
    <property type="match status" value="1"/>
</dbReference>
<feature type="binding site" evidence="9">
    <location>
        <position position="185"/>
    </location>
    <ligand>
        <name>Zn(2+)</name>
        <dbReference type="ChEBI" id="CHEBI:29105"/>
        <label>1</label>
    </ligand>
</feature>
<dbReference type="GO" id="GO:0004222">
    <property type="term" value="F:metalloendopeptidase activity"/>
    <property type="evidence" value="ECO:0007669"/>
    <property type="project" value="InterPro"/>
</dbReference>
<feature type="binding site" evidence="8">
    <location>
        <position position="240"/>
    </location>
    <ligand>
        <name>Zn(2+)</name>
        <dbReference type="ChEBI" id="CHEBI:29105"/>
        <label>2</label>
        <note>catalytic</note>
    </ligand>
</feature>
<comment type="cofactor">
    <cofactor evidence="9">
        <name>Ca(2+)</name>
        <dbReference type="ChEBI" id="CHEBI:29108"/>
    </cofactor>
    <text evidence="9">Can bind about 5 Ca(2+) ions per subunit.</text>
</comment>
<evidence type="ECO:0000256" key="5">
    <source>
        <dbReference type="ARBA" id="ARBA00022801"/>
    </source>
</evidence>
<feature type="binding site" evidence="9">
    <location>
        <position position="567"/>
    </location>
    <ligand>
        <name>Ca(2+)</name>
        <dbReference type="ChEBI" id="CHEBI:29108"/>
        <label>5</label>
    </ligand>
</feature>
<dbReference type="GO" id="GO:0030198">
    <property type="term" value="P:extracellular matrix organization"/>
    <property type="evidence" value="ECO:0007669"/>
    <property type="project" value="TreeGrafter"/>
</dbReference>
<keyword evidence="16" id="KW-1185">Reference proteome</keyword>
<feature type="repeat" description="Hemopexin" evidence="11">
    <location>
        <begin position="511"/>
        <end position="560"/>
    </location>
</feature>
<feature type="chain" id="PRO_5043842137" description="Peptidase metallopeptidase domain-containing protein" evidence="13">
    <location>
        <begin position="16"/>
        <end position="646"/>
    </location>
</feature>
<feature type="binding site" evidence="9">
    <location>
        <position position="200"/>
    </location>
    <ligand>
        <name>Zn(2+)</name>
        <dbReference type="ChEBI" id="CHEBI:29105"/>
        <label>1</label>
    </ligand>
</feature>
<feature type="domain" description="Peptidase metallopeptidase" evidence="14">
    <location>
        <begin position="117"/>
        <end position="275"/>
    </location>
</feature>
<feature type="compositionally biased region" description="Pro residues" evidence="12">
    <location>
        <begin position="335"/>
        <end position="387"/>
    </location>
</feature>
<evidence type="ECO:0000256" key="4">
    <source>
        <dbReference type="ARBA" id="ARBA00022729"/>
    </source>
</evidence>
<dbReference type="SMART" id="SM00120">
    <property type="entry name" value="HX"/>
    <property type="match status" value="4"/>
</dbReference>
<comment type="similarity">
    <text evidence="1">Belongs to the peptidase M10A family.</text>
</comment>
<feature type="binding site" evidence="9">
    <location>
        <position position="248"/>
    </location>
    <ligand>
        <name>Zn(2+)</name>
        <dbReference type="ChEBI" id="CHEBI:29105"/>
        <label>2</label>
        <note>catalytic</note>
    </ligand>
</feature>
<sequence length="646" mass="74717">MLNILILIIYPVAMANKRILLNSSSDDSEMFYTTETYNPDSKWLSHSNLSMIGVRNLPDISNHVIYRNNFEEQANTSENYEGNTAISNSSWCGFRDDMYPFLHNATSGKRNKRYTLQGNKWKHKDLTWTLRKGPSNQRLLDTNKIRSIMIKAFKLWQVNSGLTFQEVHASSTNVDIYVDFATYDHDDPYPFDGKGQTLAHAFYPGSGAISGDVHFDDHEQFALHSERDHDKVSLYFTAAHSDDNTALMAPFYQNFEEGFTLPEDDRIAIQALYGPAVVQPITYPPRTYPPRTYPPRTYPPRTYPPRTYPPRTNPPRTHPPRTNPPRTHPPRTHPPRPYPPRTNPPRTYPPRTHPPRTYPPSTYPPRTYPPRTYPPRTYPPRTYPPRTDPPRNDPPRPNQGKCPNIAKPNGPDMCEGNVDAAFQFSDTLIFFKETKVWGVRYITTTRPYKIINYDLNKLFPSLPKTIKGIDAAYENPADNTFALFSNDKVYIQEGWTSRGQSYSLEELSIHVSSIEAAMVWGHNGRIYIFGHNQYWRLTHINKKPVVDLDYPRDINVWRGIPHNISAVITKGTITYFFAENVFWEFDNLQMRSTGHPSLTAPHWFSCPNFNSNEHILCSSATTITNSYMAFVIMIWYYCKLLRIYIY</sequence>
<feature type="repeat" description="Hemopexin" evidence="11">
    <location>
        <begin position="561"/>
        <end position="606"/>
    </location>
</feature>
<feature type="disulfide bond" evidence="10">
    <location>
        <begin position="414"/>
        <end position="606"/>
    </location>
</feature>
<dbReference type="InterPro" id="IPR006026">
    <property type="entry name" value="Peptidase_Metallo"/>
</dbReference>
<feature type="compositionally biased region" description="Pro residues" evidence="12">
    <location>
        <begin position="282"/>
        <end position="327"/>
    </location>
</feature>
<dbReference type="InterPro" id="IPR024079">
    <property type="entry name" value="MetalloPept_cat_dom_sf"/>
</dbReference>
<dbReference type="EMBL" id="CAXKWB010085943">
    <property type="protein sequence ID" value="CAL4210627.1"/>
    <property type="molecule type" value="Genomic_DNA"/>
</dbReference>
<dbReference type="InterPro" id="IPR021190">
    <property type="entry name" value="Pept_M10A"/>
</dbReference>
<feature type="binding site" evidence="9">
    <location>
        <position position="517"/>
    </location>
    <ligand>
        <name>Ca(2+)</name>
        <dbReference type="ChEBI" id="CHEBI:29108"/>
        <label>5</label>
    </ligand>
</feature>
<evidence type="ECO:0000313" key="15">
    <source>
        <dbReference type="EMBL" id="CAL4210627.1"/>
    </source>
</evidence>
<dbReference type="PANTHER" id="PTHR10201">
    <property type="entry name" value="MATRIX METALLOPROTEINASE"/>
    <property type="match status" value="1"/>
</dbReference>
<feature type="signal peptide" evidence="13">
    <location>
        <begin position="1"/>
        <end position="15"/>
    </location>
</feature>
<keyword evidence="5" id="KW-0378">Hydrolase</keyword>
<protein>
    <recommendedName>
        <fullName evidence="14">Peptidase metallopeptidase domain-containing protein</fullName>
    </recommendedName>
</protein>
<dbReference type="AlphaFoldDB" id="A0AAV2SM87"/>
<dbReference type="PRINTS" id="PR00138">
    <property type="entry name" value="MATRIXIN"/>
</dbReference>
<dbReference type="PANTHER" id="PTHR10201:SF291">
    <property type="entry name" value="MATRIX METALLOPROTEINASE 1, ISOFORM C-RELATED"/>
    <property type="match status" value="1"/>
</dbReference>
<accession>A0AAV2SM87</accession>
<evidence type="ECO:0000256" key="13">
    <source>
        <dbReference type="SAM" id="SignalP"/>
    </source>
</evidence>
<evidence type="ECO:0000256" key="2">
    <source>
        <dbReference type="ARBA" id="ARBA00022670"/>
    </source>
</evidence>
<feature type="binding site" evidence="9">
    <location>
        <position position="472"/>
    </location>
    <ligand>
        <name>Ca(2+)</name>
        <dbReference type="ChEBI" id="CHEBI:29108"/>
        <label>5</label>
    </ligand>
</feature>
<feature type="binding site" evidence="9">
    <location>
        <position position="219"/>
    </location>
    <ligand>
        <name>Ca(2+)</name>
        <dbReference type="ChEBI" id="CHEBI:29108"/>
        <label>3</label>
    </ligand>
</feature>
<evidence type="ECO:0000256" key="12">
    <source>
        <dbReference type="SAM" id="MobiDB-lite"/>
    </source>
</evidence>
<dbReference type="Proteomes" id="UP001497623">
    <property type="component" value="Unassembled WGS sequence"/>
</dbReference>
<comment type="cofactor">
    <cofactor evidence="9">
        <name>Zn(2+)</name>
        <dbReference type="ChEBI" id="CHEBI:29105"/>
    </cofactor>
    <text evidence="9">Binds 2 Zn(2+) ions per subunit.</text>
</comment>